<organism evidence="2 3">
    <name type="scientific">Chondromyces apiculatus DSM 436</name>
    <dbReference type="NCBI Taxonomy" id="1192034"/>
    <lineage>
        <taxon>Bacteria</taxon>
        <taxon>Pseudomonadati</taxon>
        <taxon>Myxococcota</taxon>
        <taxon>Polyangia</taxon>
        <taxon>Polyangiales</taxon>
        <taxon>Polyangiaceae</taxon>
        <taxon>Chondromyces</taxon>
    </lineage>
</organism>
<keyword evidence="3" id="KW-1185">Reference proteome</keyword>
<dbReference type="STRING" id="1192034.CAP_0192"/>
<keyword evidence="1" id="KW-0732">Signal</keyword>
<feature type="signal peptide" evidence="1">
    <location>
        <begin position="1"/>
        <end position="21"/>
    </location>
</feature>
<dbReference type="AlphaFoldDB" id="A0A017TDW0"/>
<accession>A0A017TDW0</accession>
<dbReference type="Proteomes" id="UP000019678">
    <property type="component" value="Unassembled WGS sequence"/>
</dbReference>
<reference evidence="2 3" key="1">
    <citation type="submission" date="2013-05" db="EMBL/GenBank/DDBJ databases">
        <title>Genome assembly of Chondromyces apiculatus DSM 436.</title>
        <authorList>
            <person name="Sharma G."/>
            <person name="Khatri I."/>
            <person name="Kaur C."/>
            <person name="Mayilraj S."/>
            <person name="Subramanian S."/>
        </authorList>
    </citation>
    <scope>NUCLEOTIDE SEQUENCE [LARGE SCALE GENOMIC DNA]</scope>
    <source>
        <strain evidence="2 3">DSM 436</strain>
    </source>
</reference>
<evidence type="ECO:0000256" key="1">
    <source>
        <dbReference type="SAM" id="SignalP"/>
    </source>
</evidence>
<gene>
    <name evidence="2" type="ORF">CAP_0192</name>
</gene>
<protein>
    <recommendedName>
        <fullName evidence="4">Lipoprotein</fullName>
    </recommendedName>
</protein>
<comment type="caution">
    <text evidence="2">The sequence shown here is derived from an EMBL/GenBank/DDBJ whole genome shotgun (WGS) entry which is preliminary data.</text>
</comment>
<feature type="chain" id="PRO_5001500502" description="Lipoprotein" evidence="1">
    <location>
        <begin position="22"/>
        <end position="334"/>
    </location>
</feature>
<name>A0A017TDW0_9BACT</name>
<evidence type="ECO:0000313" key="2">
    <source>
        <dbReference type="EMBL" id="EYF07439.1"/>
    </source>
</evidence>
<evidence type="ECO:0008006" key="4">
    <source>
        <dbReference type="Google" id="ProtNLM"/>
    </source>
</evidence>
<proteinExistence type="predicted"/>
<dbReference type="EMBL" id="ASRX01000010">
    <property type="protein sequence ID" value="EYF07439.1"/>
    <property type="molecule type" value="Genomic_DNA"/>
</dbReference>
<sequence>MMTIKLLLTFAGLLVTAGCSQGEGHTDACEGPCCDEACDPCANGACDDDDLALGWEPPVLLWWGSSAEEAPACPVEAPQVFFEGFSGLSTRQSCPSCACGPSACEMPRVEVYNENMCNVYEVPDPEIFSFPVPEDWDGTCVTHPPIEAGTYMSIHFSRTVATPCAPIAGPEAVVAEHAWEMQARACHAPAAPGTSGRPGRGMPVPEGFEKCVSRPEAEAPECPAAYPERRAFFTGTEGALGCAPCACGEPLGANCRARIYWHSEPECADQGMLMTTGLDHEPCLGWSGPSWVDFTSLRGTWKNNEPGICTATGGQPTGELSGRDPMTFCCAPAR</sequence>
<dbReference type="PROSITE" id="PS51257">
    <property type="entry name" value="PROKAR_LIPOPROTEIN"/>
    <property type="match status" value="1"/>
</dbReference>
<evidence type="ECO:0000313" key="3">
    <source>
        <dbReference type="Proteomes" id="UP000019678"/>
    </source>
</evidence>